<evidence type="ECO:0000313" key="5">
    <source>
        <dbReference type="Proteomes" id="UP000265020"/>
    </source>
</evidence>
<evidence type="ECO:0000313" key="4">
    <source>
        <dbReference type="Ensembl" id="ENSCVAP00000002526.1"/>
    </source>
</evidence>
<feature type="region of interest" description="Disordered" evidence="2">
    <location>
        <begin position="197"/>
        <end position="266"/>
    </location>
</feature>
<dbReference type="AlphaFoldDB" id="A0A3Q2CC94"/>
<dbReference type="Proteomes" id="UP000265020">
    <property type="component" value="Unassembled WGS sequence"/>
</dbReference>
<proteinExistence type="predicted"/>
<dbReference type="Ensembl" id="ENSCVAT00000011566.1">
    <property type="protein sequence ID" value="ENSCVAP00000002526.1"/>
    <property type="gene ID" value="ENSCVAG00000003634.1"/>
</dbReference>
<feature type="compositionally biased region" description="Basic and acidic residues" evidence="2">
    <location>
        <begin position="213"/>
        <end position="229"/>
    </location>
</feature>
<reference evidence="4" key="2">
    <citation type="submission" date="2025-09" db="UniProtKB">
        <authorList>
            <consortium name="Ensembl"/>
        </authorList>
    </citation>
    <scope>IDENTIFICATION</scope>
</reference>
<feature type="signal peptide" evidence="3">
    <location>
        <begin position="1"/>
        <end position="26"/>
    </location>
</feature>
<evidence type="ECO:0000256" key="2">
    <source>
        <dbReference type="SAM" id="MobiDB-lite"/>
    </source>
</evidence>
<dbReference type="GO" id="GO:0008360">
    <property type="term" value="P:regulation of cell shape"/>
    <property type="evidence" value="ECO:0007669"/>
    <property type="project" value="InterPro"/>
</dbReference>
<evidence type="ECO:0000256" key="3">
    <source>
        <dbReference type="SAM" id="SignalP"/>
    </source>
</evidence>
<dbReference type="InterPro" id="IPR004965">
    <property type="entry name" value="Paralemmin"/>
</dbReference>
<evidence type="ECO:0000256" key="1">
    <source>
        <dbReference type="ARBA" id="ARBA00023054"/>
    </source>
</evidence>
<dbReference type="STRING" id="28743.ENSCVAP00000002526"/>
<name>A0A3Q2CC94_CYPVA</name>
<protein>
    <submittedName>
        <fullName evidence="4">Paralemmin-2-like</fullName>
    </submittedName>
</protein>
<dbReference type="GO" id="GO:0016020">
    <property type="term" value="C:membrane"/>
    <property type="evidence" value="ECO:0007669"/>
    <property type="project" value="InterPro"/>
</dbReference>
<organism evidence="4 5">
    <name type="scientific">Cyprinodon variegatus</name>
    <name type="common">Sheepshead minnow</name>
    <dbReference type="NCBI Taxonomy" id="28743"/>
    <lineage>
        <taxon>Eukaryota</taxon>
        <taxon>Metazoa</taxon>
        <taxon>Chordata</taxon>
        <taxon>Craniata</taxon>
        <taxon>Vertebrata</taxon>
        <taxon>Euteleostomi</taxon>
        <taxon>Actinopterygii</taxon>
        <taxon>Neopterygii</taxon>
        <taxon>Teleostei</taxon>
        <taxon>Neoteleostei</taxon>
        <taxon>Acanthomorphata</taxon>
        <taxon>Ovalentaria</taxon>
        <taxon>Atherinomorphae</taxon>
        <taxon>Cyprinodontiformes</taxon>
        <taxon>Cyprinodontidae</taxon>
        <taxon>Cyprinodon</taxon>
    </lineage>
</organism>
<dbReference type="OMA" id="TTIFDDG"/>
<accession>A0A3Q2CC94</accession>
<feature type="chain" id="PRO_5018703762" evidence="3">
    <location>
        <begin position="27"/>
        <end position="266"/>
    </location>
</feature>
<dbReference type="Pfam" id="PF03285">
    <property type="entry name" value="Paralemmin"/>
    <property type="match status" value="1"/>
</dbReference>
<feature type="compositionally biased region" description="Basic residues" evidence="2">
    <location>
        <begin position="255"/>
        <end position="266"/>
    </location>
</feature>
<keyword evidence="5" id="KW-1185">Reference proteome</keyword>
<keyword evidence="1" id="KW-0175">Coiled coil</keyword>
<keyword evidence="3" id="KW-0732">Signal</keyword>
<sequence>WTIRFCEYSFFSVFAVLGMLAIQVERDPKTGATIVKSVAPISSAPAAPTSTTIFDDGRKSIHTVGRLEGEPSTKELGEILKVTAGNIESRNKLDDNSLSFITPNGTSKENVPQLDNSENKMEAERMTQSFTVRNTDHQTKDTEEILENLEGKSLEEGPVTLVFMGYTDGTPEDVQNQEDYEGMLTAEHVIITEDGEEYVVEPGNSAPIQSASTKEREEQTEEKPQDKTLQDVPLDDDDEAQPEAQGESSVGNEAKKRKKCKCCSVM</sequence>
<reference evidence="4" key="1">
    <citation type="submission" date="2025-08" db="UniProtKB">
        <authorList>
            <consortium name="Ensembl"/>
        </authorList>
    </citation>
    <scope>IDENTIFICATION</scope>
</reference>
<dbReference type="GeneTree" id="ENSGT00940000177748"/>